<comment type="caution">
    <text evidence="1">The sequence shown here is derived from an EMBL/GenBank/DDBJ whole genome shotgun (WGS) entry which is preliminary data.</text>
</comment>
<accession>A0A1R3JIZ9</accession>
<proteinExistence type="predicted"/>
<protein>
    <submittedName>
        <fullName evidence="1">Uncharacterized protein</fullName>
    </submittedName>
</protein>
<name>A0A1R3JIZ9_9ROSI</name>
<sequence length="135" mass="15252">METIKFQKHQPNWNVPLVVLPPVSPRESGSQFPVHRNFERASGLLAWVVPKIPSRLTVLGVKRSVDWFLDFSQLGSVSPMIRHGVDGELCSCSDGGRCSTLFPVFSKLGQGKTLWKKKREVWALSHKRRTSIMPI</sequence>
<evidence type="ECO:0000313" key="1">
    <source>
        <dbReference type="EMBL" id="OMO94747.1"/>
    </source>
</evidence>
<dbReference type="EMBL" id="AWUE01015977">
    <property type="protein sequence ID" value="OMO94747.1"/>
    <property type="molecule type" value="Genomic_DNA"/>
</dbReference>
<dbReference type="AlphaFoldDB" id="A0A1R3JIZ9"/>
<dbReference type="Proteomes" id="UP000187203">
    <property type="component" value="Unassembled WGS sequence"/>
</dbReference>
<evidence type="ECO:0000313" key="2">
    <source>
        <dbReference type="Proteomes" id="UP000187203"/>
    </source>
</evidence>
<organism evidence="1 2">
    <name type="scientific">Corchorus olitorius</name>
    <dbReference type="NCBI Taxonomy" id="93759"/>
    <lineage>
        <taxon>Eukaryota</taxon>
        <taxon>Viridiplantae</taxon>
        <taxon>Streptophyta</taxon>
        <taxon>Embryophyta</taxon>
        <taxon>Tracheophyta</taxon>
        <taxon>Spermatophyta</taxon>
        <taxon>Magnoliopsida</taxon>
        <taxon>eudicotyledons</taxon>
        <taxon>Gunneridae</taxon>
        <taxon>Pentapetalae</taxon>
        <taxon>rosids</taxon>
        <taxon>malvids</taxon>
        <taxon>Malvales</taxon>
        <taxon>Malvaceae</taxon>
        <taxon>Grewioideae</taxon>
        <taxon>Apeibeae</taxon>
        <taxon>Corchorus</taxon>
    </lineage>
</organism>
<gene>
    <name evidence="1" type="ORF">COLO4_16166</name>
</gene>
<reference evidence="2" key="1">
    <citation type="submission" date="2013-09" db="EMBL/GenBank/DDBJ databases">
        <title>Corchorus olitorius genome sequencing.</title>
        <authorList>
            <person name="Alam M."/>
            <person name="Haque M.S."/>
            <person name="Islam M.S."/>
            <person name="Emdad E.M."/>
            <person name="Islam M.M."/>
            <person name="Ahmed B."/>
            <person name="Halim A."/>
            <person name="Hossen Q.M.M."/>
            <person name="Hossain M.Z."/>
            <person name="Ahmed R."/>
            <person name="Khan M.M."/>
            <person name="Islam R."/>
            <person name="Rashid M.M."/>
            <person name="Khan S.A."/>
            <person name="Rahman M.S."/>
            <person name="Alam M."/>
            <person name="Yahiya A.S."/>
            <person name="Khan M.S."/>
            <person name="Azam M.S."/>
            <person name="Haque T."/>
            <person name="Lashkar M.Z.H."/>
            <person name="Akhand A.I."/>
            <person name="Morshed G."/>
            <person name="Roy S."/>
            <person name="Uddin K.S."/>
            <person name="Rabeya T."/>
            <person name="Hossain A.S."/>
            <person name="Chowdhury A."/>
            <person name="Snigdha A.R."/>
            <person name="Mortoza M.S."/>
            <person name="Matin S.A."/>
            <person name="Hoque S.M.E."/>
            <person name="Islam M.K."/>
            <person name="Roy D.K."/>
            <person name="Haider R."/>
            <person name="Moosa M.M."/>
            <person name="Elias S.M."/>
            <person name="Hasan A.M."/>
            <person name="Jahan S."/>
            <person name="Shafiuddin M."/>
            <person name="Mahmood N."/>
            <person name="Shommy N.S."/>
        </authorList>
    </citation>
    <scope>NUCLEOTIDE SEQUENCE [LARGE SCALE GENOMIC DNA]</scope>
    <source>
        <strain evidence="2">cv. O-4</strain>
    </source>
</reference>
<keyword evidence="2" id="KW-1185">Reference proteome</keyword>